<feature type="transmembrane region" description="Helical" evidence="12">
    <location>
        <begin position="250"/>
        <end position="269"/>
    </location>
</feature>
<keyword evidence="15" id="KW-1185">Reference proteome</keyword>
<dbReference type="InterPro" id="IPR051713">
    <property type="entry name" value="T-cell_Activation_Regulation"/>
</dbReference>
<dbReference type="InterPro" id="IPR036179">
    <property type="entry name" value="Ig-like_dom_sf"/>
</dbReference>
<keyword evidence="3 12" id="KW-0812">Transmembrane</keyword>
<evidence type="ECO:0000256" key="6">
    <source>
        <dbReference type="ARBA" id="ARBA00023136"/>
    </source>
</evidence>
<keyword evidence="4 13" id="KW-0732">Signal</keyword>
<dbReference type="FunFam" id="2.60.40.10:FF:000582">
    <property type="entry name" value="T-lymphocyte activation antigen CD86"/>
    <property type="match status" value="1"/>
</dbReference>
<evidence type="ECO:0000259" key="14">
    <source>
        <dbReference type="PROSITE" id="PS50835"/>
    </source>
</evidence>
<keyword evidence="8" id="KW-0675">Receptor</keyword>
<dbReference type="AlphaFoldDB" id="A0A2Y9QT65"/>
<evidence type="ECO:0000256" key="3">
    <source>
        <dbReference type="ARBA" id="ARBA00022692"/>
    </source>
</evidence>
<dbReference type="KEGG" id="tmu:101347585"/>
<name>A0A2Y9QT65_TRIMA</name>
<dbReference type="GO" id="GO:0031295">
    <property type="term" value="P:T cell costimulation"/>
    <property type="evidence" value="ECO:0007669"/>
    <property type="project" value="TreeGrafter"/>
</dbReference>
<feature type="compositionally biased region" description="Basic and acidic residues" evidence="11">
    <location>
        <begin position="278"/>
        <end position="299"/>
    </location>
</feature>
<dbReference type="InParanoid" id="A0A2Y9QT65"/>
<dbReference type="STRING" id="127582.A0A2Y9QT65"/>
<dbReference type="GO" id="GO:0042130">
    <property type="term" value="P:negative regulation of T cell proliferation"/>
    <property type="evidence" value="ECO:0007669"/>
    <property type="project" value="TreeGrafter"/>
</dbReference>
<keyword evidence="10" id="KW-0393">Immunoglobulin domain</keyword>
<keyword evidence="7" id="KW-1015">Disulfide bond</keyword>
<evidence type="ECO:0000256" key="7">
    <source>
        <dbReference type="ARBA" id="ARBA00023157"/>
    </source>
</evidence>
<evidence type="ECO:0000313" key="15">
    <source>
        <dbReference type="Proteomes" id="UP000248480"/>
    </source>
</evidence>
<dbReference type="PROSITE" id="PS50835">
    <property type="entry name" value="IG_LIKE"/>
    <property type="match status" value="1"/>
</dbReference>
<dbReference type="PANTHER" id="PTHR25466">
    <property type="entry name" value="T-LYMPHOCYTE ACTIVATION ANTIGEN"/>
    <property type="match status" value="1"/>
</dbReference>
<evidence type="ECO:0000256" key="2">
    <source>
        <dbReference type="ARBA" id="ARBA00022475"/>
    </source>
</evidence>
<feature type="domain" description="Ig-like" evidence="14">
    <location>
        <begin position="35"/>
        <end position="130"/>
    </location>
</feature>
<reference evidence="16" key="1">
    <citation type="submission" date="2025-08" db="UniProtKB">
        <authorList>
            <consortium name="RefSeq"/>
        </authorList>
    </citation>
    <scope>IDENTIFICATION</scope>
</reference>
<dbReference type="PANTHER" id="PTHR25466:SF2">
    <property type="entry name" value="T-LYMPHOCYTE ACTIVATION ANTIGEN CD86"/>
    <property type="match status" value="1"/>
</dbReference>
<dbReference type="Gene3D" id="2.60.40.10">
    <property type="entry name" value="Immunoglobulins"/>
    <property type="match status" value="2"/>
</dbReference>
<evidence type="ECO:0000256" key="12">
    <source>
        <dbReference type="SAM" id="Phobius"/>
    </source>
</evidence>
<evidence type="ECO:0000256" key="4">
    <source>
        <dbReference type="ARBA" id="ARBA00022729"/>
    </source>
</evidence>
<dbReference type="SMART" id="SM00406">
    <property type="entry name" value="IGv"/>
    <property type="match status" value="1"/>
</dbReference>
<feature type="region of interest" description="Disordered" evidence="11">
    <location>
        <begin position="278"/>
        <end position="311"/>
    </location>
</feature>
<accession>A0A2Y9QT65</accession>
<dbReference type="GO" id="GO:0042102">
    <property type="term" value="P:positive regulation of T cell proliferation"/>
    <property type="evidence" value="ECO:0007669"/>
    <property type="project" value="TreeGrafter"/>
</dbReference>
<feature type="compositionally biased region" description="Polar residues" evidence="11">
    <location>
        <begin position="300"/>
        <end position="311"/>
    </location>
</feature>
<dbReference type="CTD" id="942"/>
<sequence length="311" mass="35785">MGICDSTMGLKSTLFVTALLLSGAVAAVKTQAYFNETAYLPCQFINSQNRSLDELVVFWQNQEKLVVYELYQGKEKYDNVDSKYKSRHISFDEENWTLQLHNVEIKDQGDYQCFIHHKSHKGLVPIHKMSSELSVIANFSQPEILEDSNTSSKSYRNLTCYSVQGYPHPEEMYFLLRTENSTTKYSPTMQKSQDNITELYKVSISWSYSGFHDPSNRSITCVLCVLGMCLFSKPYNIVPPKTHLPPKDNMLWIAAPSLVIVGVMVFFLAQWKRKKKQPDLSRERHESETIKMEGEESKNATHQQVPTLQHC</sequence>
<proteinExistence type="predicted"/>
<dbReference type="GO" id="GO:0006955">
    <property type="term" value="P:immune response"/>
    <property type="evidence" value="ECO:0007669"/>
    <property type="project" value="TreeGrafter"/>
</dbReference>
<dbReference type="Proteomes" id="UP000248480">
    <property type="component" value="Unplaced"/>
</dbReference>
<dbReference type="GeneID" id="101347585"/>
<evidence type="ECO:0000256" key="10">
    <source>
        <dbReference type="ARBA" id="ARBA00023319"/>
    </source>
</evidence>
<dbReference type="GO" id="GO:0007166">
    <property type="term" value="P:cell surface receptor signaling pathway"/>
    <property type="evidence" value="ECO:0007669"/>
    <property type="project" value="TreeGrafter"/>
</dbReference>
<evidence type="ECO:0000256" key="5">
    <source>
        <dbReference type="ARBA" id="ARBA00022989"/>
    </source>
</evidence>
<dbReference type="RefSeq" id="XP_023584591.1">
    <property type="nucleotide sequence ID" value="XM_023728823.1"/>
</dbReference>
<protein>
    <submittedName>
        <fullName evidence="16">T-lymphocyte activation antigen CD86 isoform X1</fullName>
    </submittedName>
</protein>
<dbReference type="InterPro" id="IPR007110">
    <property type="entry name" value="Ig-like_dom"/>
</dbReference>
<dbReference type="SUPFAM" id="SSF48726">
    <property type="entry name" value="Immunoglobulin"/>
    <property type="match status" value="1"/>
</dbReference>
<keyword evidence="2" id="KW-1003">Cell membrane</keyword>
<dbReference type="InterPro" id="IPR013783">
    <property type="entry name" value="Ig-like_fold"/>
</dbReference>
<evidence type="ECO:0000313" key="16">
    <source>
        <dbReference type="RefSeq" id="XP_023584591.1"/>
    </source>
</evidence>
<evidence type="ECO:0000256" key="13">
    <source>
        <dbReference type="SAM" id="SignalP"/>
    </source>
</evidence>
<evidence type="ECO:0000256" key="1">
    <source>
        <dbReference type="ARBA" id="ARBA00004251"/>
    </source>
</evidence>
<dbReference type="InterPro" id="IPR013106">
    <property type="entry name" value="Ig_V-set"/>
</dbReference>
<keyword evidence="9" id="KW-0325">Glycoprotein</keyword>
<comment type="subcellular location">
    <subcellularLocation>
        <location evidence="1">Cell membrane</location>
        <topology evidence="1">Single-pass type I membrane protein</topology>
    </subcellularLocation>
</comment>
<dbReference type="OrthoDB" id="5857426at2759"/>
<dbReference type="CDD" id="cd16087">
    <property type="entry name" value="IgV_CD86"/>
    <property type="match status" value="1"/>
</dbReference>
<dbReference type="FunCoup" id="A0A2Y9QT65">
    <property type="interactions" value="357"/>
</dbReference>
<keyword evidence="6 12" id="KW-0472">Membrane</keyword>
<organism evidence="15 16">
    <name type="scientific">Trichechus manatus latirostris</name>
    <name type="common">Florida manatee</name>
    <dbReference type="NCBI Taxonomy" id="127582"/>
    <lineage>
        <taxon>Eukaryota</taxon>
        <taxon>Metazoa</taxon>
        <taxon>Chordata</taxon>
        <taxon>Craniata</taxon>
        <taxon>Vertebrata</taxon>
        <taxon>Euteleostomi</taxon>
        <taxon>Mammalia</taxon>
        <taxon>Eutheria</taxon>
        <taxon>Afrotheria</taxon>
        <taxon>Sirenia</taxon>
        <taxon>Trichechidae</taxon>
        <taxon>Trichechus</taxon>
    </lineage>
</organism>
<keyword evidence="5 12" id="KW-1133">Transmembrane helix</keyword>
<gene>
    <name evidence="16" type="primary">CD86</name>
</gene>
<dbReference type="GO" id="GO:0009897">
    <property type="term" value="C:external side of plasma membrane"/>
    <property type="evidence" value="ECO:0007669"/>
    <property type="project" value="TreeGrafter"/>
</dbReference>
<dbReference type="GO" id="GO:0071222">
    <property type="term" value="P:cellular response to lipopolysaccharide"/>
    <property type="evidence" value="ECO:0007669"/>
    <property type="project" value="TreeGrafter"/>
</dbReference>
<evidence type="ECO:0000256" key="9">
    <source>
        <dbReference type="ARBA" id="ARBA00023180"/>
    </source>
</evidence>
<dbReference type="Pfam" id="PF07686">
    <property type="entry name" value="V-set"/>
    <property type="match status" value="1"/>
</dbReference>
<feature type="chain" id="PRO_5015905781" evidence="13">
    <location>
        <begin position="28"/>
        <end position="311"/>
    </location>
</feature>
<feature type="signal peptide" evidence="13">
    <location>
        <begin position="1"/>
        <end position="27"/>
    </location>
</feature>
<evidence type="ECO:0000256" key="11">
    <source>
        <dbReference type="SAM" id="MobiDB-lite"/>
    </source>
</evidence>
<dbReference type="InterPro" id="IPR037677">
    <property type="entry name" value="CD86_IgV"/>
</dbReference>
<evidence type="ECO:0000256" key="8">
    <source>
        <dbReference type="ARBA" id="ARBA00023170"/>
    </source>
</evidence>